<dbReference type="InterPro" id="IPR000836">
    <property type="entry name" value="PRTase_dom"/>
</dbReference>
<organism evidence="4 5">
    <name type="scientific">Hyphobacterium vulgare</name>
    <dbReference type="NCBI Taxonomy" id="1736751"/>
    <lineage>
        <taxon>Bacteria</taxon>
        <taxon>Pseudomonadati</taxon>
        <taxon>Pseudomonadota</taxon>
        <taxon>Alphaproteobacteria</taxon>
        <taxon>Maricaulales</taxon>
        <taxon>Maricaulaceae</taxon>
        <taxon>Hyphobacterium</taxon>
    </lineage>
</organism>
<dbReference type="PANTHER" id="PTHR43363">
    <property type="entry name" value="HYPOXANTHINE PHOSPHORIBOSYLTRANSFERASE"/>
    <property type="match status" value="1"/>
</dbReference>
<dbReference type="InterPro" id="IPR029057">
    <property type="entry name" value="PRTase-like"/>
</dbReference>
<dbReference type="GO" id="GO:0016757">
    <property type="term" value="F:glycosyltransferase activity"/>
    <property type="evidence" value="ECO:0007669"/>
    <property type="project" value="UniProtKB-KW"/>
</dbReference>
<evidence type="ECO:0000256" key="1">
    <source>
        <dbReference type="ARBA" id="ARBA00022676"/>
    </source>
</evidence>
<name>A0ABV6ZTM6_9PROT</name>
<feature type="domain" description="Phosphoribosyltransferase" evidence="3">
    <location>
        <begin position="16"/>
        <end position="161"/>
    </location>
</feature>
<keyword evidence="1 4" id="KW-0328">Glycosyltransferase</keyword>
<sequence>MTLTKRFISAEDLLRDSFALARQVLESGYEPTHIIGVWRGGALPGIAVQEFLAWKGLATDHIAVRTSAYYGIDQSHPEVRIHGLGYFVEQLGPDDRVLLVDDVFDTGRSAVALEAALHERCGDNEPAGIRIATVWYKPSRNRTDRKPDYFVRESDEWLVFPHELCGLGDDEIAIHKPAGLIDR</sequence>
<gene>
    <name evidence="4" type="ORF">ACFOOR_01510</name>
</gene>
<accession>A0ABV6ZTM6</accession>
<reference evidence="5" key="1">
    <citation type="journal article" date="2019" name="Int. J. Syst. Evol. Microbiol.">
        <title>The Global Catalogue of Microorganisms (GCM) 10K type strain sequencing project: providing services to taxonomists for standard genome sequencing and annotation.</title>
        <authorList>
            <consortium name="The Broad Institute Genomics Platform"/>
            <consortium name="The Broad Institute Genome Sequencing Center for Infectious Disease"/>
            <person name="Wu L."/>
            <person name="Ma J."/>
        </authorList>
    </citation>
    <scope>NUCLEOTIDE SEQUENCE [LARGE SCALE GENOMIC DNA]</scope>
    <source>
        <strain evidence="5">KCTC 52487</strain>
    </source>
</reference>
<dbReference type="Pfam" id="PF00156">
    <property type="entry name" value="Pribosyltran"/>
    <property type="match status" value="1"/>
</dbReference>
<evidence type="ECO:0000256" key="2">
    <source>
        <dbReference type="ARBA" id="ARBA00022679"/>
    </source>
</evidence>
<dbReference type="PANTHER" id="PTHR43363:SF1">
    <property type="entry name" value="HYPOXANTHINE-GUANINE PHOSPHORIBOSYLTRANSFERASE"/>
    <property type="match status" value="1"/>
</dbReference>
<dbReference type="RefSeq" id="WP_343163515.1">
    <property type="nucleotide sequence ID" value="NZ_JBHRSV010000001.1"/>
</dbReference>
<evidence type="ECO:0000313" key="5">
    <source>
        <dbReference type="Proteomes" id="UP001595379"/>
    </source>
</evidence>
<evidence type="ECO:0000313" key="4">
    <source>
        <dbReference type="EMBL" id="MFC2924775.1"/>
    </source>
</evidence>
<dbReference type="SUPFAM" id="SSF53271">
    <property type="entry name" value="PRTase-like"/>
    <property type="match status" value="1"/>
</dbReference>
<dbReference type="EMBL" id="JBHRSV010000001">
    <property type="protein sequence ID" value="MFC2924775.1"/>
    <property type="molecule type" value="Genomic_DNA"/>
</dbReference>
<keyword evidence="5" id="KW-1185">Reference proteome</keyword>
<keyword evidence="2" id="KW-0808">Transferase</keyword>
<comment type="caution">
    <text evidence="4">The sequence shown here is derived from an EMBL/GenBank/DDBJ whole genome shotgun (WGS) entry which is preliminary data.</text>
</comment>
<dbReference type="Gene3D" id="3.40.50.2020">
    <property type="match status" value="1"/>
</dbReference>
<dbReference type="CDD" id="cd06223">
    <property type="entry name" value="PRTases_typeI"/>
    <property type="match status" value="1"/>
</dbReference>
<dbReference type="Proteomes" id="UP001595379">
    <property type="component" value="Unassembled WGS sequence"/>
</dbReference>
<protein>
    <submittedName>
        <fullName evidence="4">Phosphoribosyltransferase</fullName>
    </submittedName>
</protein>
<evidence type="ECO:0000259" key="3">
    <source>
        <dbReference type="Pfam" id="PF00156"/>
    </source>
</evidence>
<proteinExistence type="predicted"/>